<name>A0ABT6NQY6_9BACT</name>
<keyword evidence="2" id="KW-1185">Reference proteome</keyword>
<accession>A0ABT6NQY6</accession>
<protein>
    <recommendedName>
        <fullName evidence="3">Amidase domain-containing protein</fullName>
    </recommendedName>
</protein>
<dbReference type="Proteomes" id="UP001160301">
    <property type="component" value="Unassembled WGS sequence"/>
</dbReference>
<evidence type="ECO:0000313" key="1">
    <source>
        <dbReference type="EMBL" id="MDI1430729.1"/>
    </source>
</evidence>
<reference evidence="1 2" key="1">
    <citation type="submission" date="2023-04" db="EMBL/GenBank/DDBJ databases">
        <title>The genome sequence of Polyangium sorediatum DSM14670.</title>
        <authorList>
            <person name="Zhang X."/>
        </authorList>
    </citation>
    <scope>NUCLEOTIDE SEQUENCE [LARGE SCALE GENOMIC DNA]</scope>
    <source>
        <strain evidence="1 2">DSM 14670</strain>
    </source>
</reference>
<dbReference type="EMBL" id="JARZHI010000010">
    <property type="protein sequence ID" value="MDI1430729.1"/>
    <property type="molecule type" value="Genomic_DNA"/>
</dbReference>
<dbReference type="RefSeq" id="WP_284720490.1">
    <property type="nucleotide sequence ID" value="NZ_JARZHI010000010.1"/>
</dbReference>
<evidence type="ECO:0000313" key="2">
    <source>
        <dbReference type="Proteomes" id="UP001160301"/>
    </source>
</evidence>
<organism evidence="1 2">
    <name type="scientific">Polyangium sorediatum</name>
    <dbReference type="NCBI Taxonomy" id="889274"/>
    <lineage>
        <taxon>Bacteria</taxon>
        <taxon>Pseudomonadati</taxon>
        <taxon>Myxococcota</taxon>
        <taxon>Polyangia</taxon>
        <taxon>Polyangiales</taxon>
        <taxon>Polyangiaceae</taxon>
        <taxon>Polyangium</taxon>
    </lineage>
</organism>
<gene>
    <name evidence="1" type="ORF">QHF89_14650</name>
</gene>
<evidence type="ECO:0008006" key="3">
    <source>
        <dbReference type="Google" id="ProtNLM"/>
    </source>
</evidence>
<sequence>MPSGQGDFTFASLAGAADISSALALALAEGAAVFAVGTSSAGGALGVGLGTPVAFAPFGNSVGPPQLDAVRDITATTVNLFKFDPMLDSCV</sequence>
<proteinExistence type="predicted"/>
<comment type="caution">
    <text evidence="1">The sequence shown here is derived from an EMBL/GenBank/DDBJ whole genome shotgun (WGS) entry which is preliminary data.</text>
</comment>